<keyword evidence="2" id="KW-1185">Reference proteome</keyword>
<sequence>MTAPRLPDMSKPRHVVLNLEDWAGYAELNVNDLWKTDKSSKSIASVSDPVLVDEYASDDMPIAKGTPRVKSVEKDESIRERLETIDNSVQGVMQRLKKIEMPLNGIERSANRNDILAA</sequence>
<gene>
    <name evidence="1" type="ORF">AA0113_g11819</name>
</gene>
<protein>
    <submittedName>
        <fullName evidence="1">Uncharacterized protein</fullName>
    </submittedName>
</protein>
<dbReference type="EMBL" id="PEJP01000077">
    <property type="protein sequence ID" value="RYO31837.1"/>
    <property type="molecule type" value="Genomic_DNA"/>
</dbReference>
<accession>A0A4V1WXX6</accession>
<evidence type="ECO:0000313" key="2">
    <source>
        <dbReference type="Proteomes" id="UP000293823"/>
    </source>
</evidence>
<comment type="caution">
    <text evidence="1">The sequence shown here is derived from an EMBL/GenBank/DDBJ whole genome shotgun (WGS) entry which is preliminary data.</text>
</comment>
<reference evidence="2" key="1">
    <citation type="journal article" date="2019" name="bioRxiv">
        <title>Genomics, evolutionary history and diagnostics of the Alternaria alternata species group including apple and Asian pear pathotypes.</title>
        <authorList>
            <person name="Armitage A.D."/>
            <person name="Cockerton H.M."/>
            <person name="Sreenivasaprasad S."/>
            <person name="Woodhall J.W."/>
            <person name="Lane C.R."/>
            <person name="Harrison R.J."/>
            <person name="Clarkson J.P."/>
        </authorList>
    </citation>
    <scope>NUCLEOTIDE SEQUENCE [LARGE SCALE GENOMIC DNA]</scope>
    <source>
        <strain evidence="2">RGR 97.0016</strain>
    </source>
</reference>
<dbReference type="AlphaFoldDB" id="A0A4V1WXX6"/>
<evidence type="ECO:0000313" key="1">
    <source>
        <dbReference type="EMBL" id="RYO31837.1"/>
    </source>
</evidence>
<name>A0A4V1WXX6_9PLEO</name>
<proteinExistence type="predicted"/>
<organism evidence="1 2">
    <name type="scientific">Alternaria arborescens</name>
    <dbReference type="NCBI Taxonomy" id="156630"/>
    <lineage>
        <taxon>Eukaryota</taxon>
        <taxon>Fungi</taxon>
        <taxon>Dikarya</taxon>
        <taxon>Ascomycota</taxon>
        <taxon>Pezizomycotina</taxon>
        <taxon>Dothideomycetes</taxon>
        <taxon>Pleosporomycetidae</taxon>
        <taxon>Pleosporales</taxon>
        <taxon>Pleosporineae</taxon>
        <taxon>Pleosporaceae</taxon>
        <taxon>Alternaria</taxon>
        <taxon>Alternaria sect. Alternaria</taxon>
    </lineage>
</organism>
<dbReference type="Proteomes" id="UP000293823">
    <property type="component" value="Unassembled WGS sequence"/>
</dbReference>